<evidence type="ECO:0000256" key="1">
    <source>
        <dbReference type="SAM" id="MobiDB-lite"/>
    </source>
</evidence>
<name>A0ABR2B4A2_9ROSI</name>
<proteinExistence type="predicted"/>
<evidence type="ECO:0000313" key="2">
    <source>
        <dbReference type="EMBL" id="KAK8501687.1"/>
    </source>
</evidence>
<gene>
    <name evidence="2" type="ORF">V6N12_002425</name>
</gene>
<keyword evidence="3" id="KW-1185">Reference proteome</keyword>
<protein>
    <submittedName>
        <fullName evidence="2">Uncharacterized protein</fullName>
    </submittedName>
</protein>
<dbReference type="EMBL" id="JBBPBM010000182">
    <property type="protein sequence ID" value="KAK8501687.1"/>
    <property type="molecule type" value="Genomic_DNA"/>
</dbReference>
<reference evidence="2 3" key="1">
    <citation type="journal article" date="2024" name="G3 (Bethesda)">
        <title>Genome assembly of Hibiscus sabdariffa L. provides insights into metabolisms of medicinal natural products.</title>
        <authorList>
            <person name="Kim T."/>
        </authorList>
    </citation>
    <scope>NUCLEOTIDE SEQUENCE [LARGE SCALE GENOMIC DNA]</scope>
    <source>
        <strain evidence="2">TK-2024</strain>
        <tissue evidence="2">Old leaves</tissue>
    </source>
</reference>
<organism evidence="2 3">
    <name type="scientific">Hibiscus sabdariffa</name>
    <name type="common">roselle</name>
    <dbReference type="NCBI Taxonomy" id="183260"/>
    <lineage>
        <taxon>Eukaryota</taxon>
        <taxon>Viridiplantae</taxon>
        <taxon>Streptophyta</taxon>
        <taxon>Embryophyta</taxon>
        <taxon>Tracheophyta</taxon>
        <taxon>Spermatophyta</taxon>
        <taxon>Magnoliopsida</taxon>
        <taxon>eudicotyledons</taxon>
        <taxon>Gunneridae</taxon>
        <taxon>Pentapetalae</taxon>
        <taxon>rosids</taxon>
        <taxon>malvids</taxon>
        <taxon>Malvales</taxon>
        <taxon>Malvaceae</taxon>
        <taxon>Malvoideae</taxon>
        <taxon>Hibiscus</taxon>
    </lineage>
</organism>
<accession>A0ABR2B4A2</accession>
<feature type="region of interest" description="Disordered" evidence="1">
    <location>
        <begin position="42"/>
        <end position="68"/>
    </location>
</feature>
<comment type="caution">
    <text evidence="2">The sequence shown here is derived from an EMBL/GenBank/DDBJ whole genome shotgun (WGS) entry which is preliminary data.</text>
</comment>
<evidence type="ECO:0000313" key="3">
    <source>
        <dbReference type="Proteomes" id="UP001472677"/>
    </source>
</evidence>
<dbReference type="Proteomes" id="UP001472677">
    <property type="component" value="Unassembled WGS sequence"/>
</dbReference>
<sequence length="68" mass="7315">MLSLQGIVRYCNILLGSSVSRGNAQRPRFEFGLDFDPSGGVEAKAAHPNGSSMANKGNVCMEQSREEV</sequence>